<feature type="transmembrane region" description="Helical" evidence="1">
    <location>
        <begin position="111"/>
        <end position="132"/>
    </location>
</feature>
<organism evidence="2 3">
    <name type="scientific">Clostridium chromiireducens</name>
    <dbReference type="NCBI Taxonomy" id="225345"/>
    <lineage>
        <taxon>Bacteria</taxon>
        <taxon>Bacillati</taxon>
        <taxon>Bacillota</taxon>
        <taxon>Clostridia</taxon>
        <taxon>Eubacteriales</taxon>
        <taxon>Clostridiaceae</taxon>
        <taxon>Clostridium</taxon>
    </lineage>
</organism>
<protein>
    <recommendedName>
        <fullName evidence="4">ABC transporter permease</fullName>
    </recommendedName>
</protein>
<evidence type="ECO:0000313" key="3">
    <source>
        <dbReference type="Proteomes" id="UP000265930"/>
    </source>
</evidence>
<keyword evidence="1" id="KW-0472">Membrane</keyword>
<feature type="transmembrane region" description="Helical" evidence="1">
    <location>
        <begin position="138"/>
        <end position="169"/>
    </location>
</feature>
<evidence type="ECO:0000256" key="1">
    <source>
        <dbReference type="SAM" id="Phobius"/>
    </source>
</evidence>
<dbReference type="AlphaFoldDB" id="A0A399IQY8"/>
<gene>
    <name evidence="2" type="ORF">D2A34_09735</name>
</gene>
<dbReference type="PANTHER" id="PTHR36832">
    <property type="entry name" value="SLR1174 PROTEIN-RELATED"/>
    <property type="match status" value="1"/>
</dbReference>
<accession>A0A399IQY8</accession>
<feature type="transmembrane region" description="Helical" evidence="1">
    <location>
        <begin position="229"/>
        <end position="251"/>
    </location>
</feature>
<dbReference type="PANTHER" id="PTHR36832:SF1">
    <property type="entry name" value="SLR1174 PROTEIN"/>
    <property type="match status" value="1"/>
</dbReference>
<name>A0A399IQY8_9CLOT</name>
<reference evidence="2 3" key="1">
    <citation type="submission" date="2018-08" db="EMBL/GenBank/DDBJ databases">
        <title>Genome of Clostridium chromiireducens C1, DSM12136.</title>
        <authorList>
            <person name="Xing M."/>
            <person name="Wei Y."/>
            <person name="Ang E.L."/>
            <person name="Zhao H."/>
            <person name="Zhang Y."/>
        </authorList>
    </citation>
    <scope>NUCLEOTIDE SEQUENCE [LARGE SCALE GENOMIC DNA]</scope>
    <source>
        <strain evidence="2 3">C1</strain>
    </source>
</reference>
<dbReference type="EMBL" id="QXDJ01000002">
    <property type="protein sequence ID" value="RII35463.1"/>
    <property type="molecule type" value="Genomic_DNA"/>
</dbReference>
<dbReference type="Pfam" id="PF06182">
    <property type="entry name" value="ABC2_membrane_6"/>
    <property type="match status" value="1"/>
</dbReference>
<dbReference type="InterPro" id="IPR010390">
    <property type="entry name" value="ABC-2_transporter-like"/>
</dbReference>
<feature type="transmembrane region" description="Helical" evidence="1">
    <location>
        <begin position="20"/>
        <end position="39"/>
    </location>
</feature>
<keyword evidence="1" id="KW-1133">Transmembrane helix</keyword>
<comment type="caution">
    <text evidence="2">The sequence shown here is derived from an EMBL/GenBank/DDBJ whole genome shotgun (WGS) entry which is preliminary data.</text>
</comment>
<evidence type="ECO:0000313" key="2">
    <source>
        <dbReference type="EMBL" id="RII35463.1"/>
    </source>
</evidence>
<sequence>MSAYLYLAKMKMINSLTYRFEVITVLVTNLIMMMATVFLWKTAFNGIDSANGVNESQMVTYAILSSILSSIFSFEVEATLNDSIREGNIAIDLLKPINLIGKYFAQDIGGLITNLVNKLLPLSVIVLLFIKISPPVNFIYSLLFSFSVILSYLLLWSMDAIFGIMTFWLMDIGNLVGIKNVFIKLLSGSIIPIWFFPNWLQNILSFLPFQYTYQTCLSIYIGKLSVKQAVEAICIQGIWTFLLMMIVYLLWNKARKSVQVQGG</sequence>
<proteinExistence type="predicted"/>
<dbReference type="RefSeq" id="WP_119366484.1">
    <property type="nucleotide sequence ID" value="NZ_QXDJ01000002.1"/>
</dbReference>
<dbReference type="Proteomes" id="UP000265930">
    <property type="component" value="Unassembled WGS sequence"/>
</dbReference>
<keyword evidence="1" id="KW-0812">Transmembrane</keyword>
<evidence type="ECO:0008006" key="4">
    <source>
        <dbReference type="Google" id="ProtNLM"/>
    </source>
</evidence>